<dbReference type="PANTHER" id="PTHR43689">
    <property type="entry name" value="HYDROLASE"/>
    <property type="match status" value="1"/>
</dbReference>
<feature type="domain" description="X8" evidence="9">
    <location>
        <begin position="53"/>
        <end position="138"/>
    </location>
</feature>
<evidence type="ECO:0000256" key="3">
    <source>
        <dbReference type="ARBA" id="ARBA00022622"/>
    </source>
</evidence>
<keyword evidence="3" id="KW-0449">Lipoprotein</keyword>
<dbReference type="GO" id="GO:0009506">
    <property type="term" value="C:plasmodesma"/>
    <property type="evidence" value="ECO:0007669"/>
    <property type="project" value="UniProtKB-ARBA"/>
</dbReference>
<keyword evidence="3" id="KW-0336">GPI-anchor</keyword>
<proteinExistence type="predicted"/>
<comment type="caution">
    <text evidence="10">The sequence shown here is derived from an EMBL/GenBank/DDBJ whole genome shotgun (WGS) entry which is preliminary data.</text>
</comment>
<evidence type="ECO:0000256" key="6">
    <source>
        <dbReference type="ARBA" id="ARBA00023157"/>
    </source>
</evidence>
<dbReference type="SMART" id="SM00768">
    <property type="entry name" value="X8"/>
    <property type="match status" value="1"/>
</dbReference>
<dbReference type="InterPro" id="IPR000073">
    <property type="entry name" value="AB_hydrolase_1"/>
</dbReference>
<dbReference type="PANTHER" id="PTHR43689:SF8">
    <property type="entry name" value="ALPHA_BETA-HYDROLASES SUPERFAMILY PROTEIN"/>
    <property type="match status" value="1"/>
</dbReference>
<dbReference type="InterPro" id="IPR012946">
    <property type="entry name" value="X8"/>
</dbReference>
<organism evidence="10 11">
    <name type="scientific">Aristolochia fimbriata</name>
    <name type="common">White veined hardy Dutchman's pipe vine</name>
    <dbReference type="NCBI Taxonomy" id="158543"/>
    <lineage>
        <taxon>Eukaryota</taxon>
        <taxon>Viridiplantae</taxon>
        <taxon>Streptophyta</taxon>
        <taxon>Embryophyta</taxon>
        <taxon>Tracheophyta</taxon>
        <taxon>Spermatophyta</taxon>
        <taxon>Magnoliopsida</taxon>
        <taxon>Magnoliidae</taxon>
        <taxon>Piperales</taxon>
        <taxon>Aristolochiaceae</taxon>
        <taxon>Aristolochia</taxon>
    </lineage>
</organism>
<dbReference type="PRINTS" id="PR00412">
    <property type="entry name" value="EPOXHYDRLASE"/>
</dbReference>
<feature type="chain" id="PRO_5043775960" description="X8 domain-containing protein" evidence="8">
    <location>
        <begin position="24"/>
        <end position="523"/>
    </location>
</feature>
<evidence type="ECO:0000259" key="9">
    <source>
        <dbReference type="SMART" id="SM00768"/>
    </source>
</evidence>
<dbReference type="Gene3D" id="3.40.50.1820">
    <property type="entry name" value="alpha/beta hydrolase"/>
    <property type="match status" value="1"/>
</dbReference>
<comment type="subcellular location">
    <subcellularLocation>
        <location evidence="1">Cell membrane</location>
        <topology evidence="1">Lipid-anchor</topology>
        <topology evidence="1">GPI-anchor</topology>
    </subcellularLocation>
</comment>
<evidence type="ECO:0000256" key="4">
    <source>
        <dbReference type="ARBA" id="ARBA00022729"/>
    </source>
</evidence>
<keyword evidence="4 8" id="KW-0732">Signal</keyword>
<gene>
    <name evidence="10" type="ORF">H6P81_019582</name>
</gene>
<dbReference type="GO" id="GO:0005886">
    <property type="term" value="C:plasma membrane"/>
    <property type="evidence" value="ECO:0007669"/>
    <property type="project" value="UniProtKB-SubCell"/>
</dbReference>
<evidence type="ECO:0000256" key="1">
    <source>
        <dbReference type="ARBA" id="ARBA00004609"/>
    </source>
</evidence>
<dbReference type="GO" id="GO:0003824">
    <property type="term" value="F:catalytic activity"/>
    <property type="evidence" value="ECO:0007669"/>
    <property type="project" value="InterPro"/>
</dbReference>
<keyword evidence="2" id="KW-1003">Cell membrane</keyword>
<dbReference type="Pfam" id="PF07983">
    <property type="entry name" value="X8"/>
    <property type="match status" value="1"/>
</dbReference>
<dbReference type="AlphaFoldDB" id="A0AAV7DS73"/>
<dbReference type="InterPro" id="IPR000639">
    <property type="entry name" value="Epox_hydrolase-like"/>
</dbReference>
<dbReference type="SUPFAM" id="SSF53474">
    <property type="entry name" value="alpha/beta-Hydrolases"/>
    <property type="match status" value="1"/>
</dbReference>
<dbReference type="InterPro" id="IPR029058">
    <property type="entry name" value="AB_hydrolase_fold"/>
</dbReference>
<dbReference type="Proteomes" id="UP000825729">
    <property type="component" value="Unassembled WGS sequence"/>
</dbReference>
<evidence type="ECO:0000256" key="8">
    <source>
        <dbReference type="SAM" id="SignalP"/>
    </source>
</evidence>
<evidence type="ECO:0000256" key="2">
    <source>
        <dbReference type="ARBA" id="ARBA00022475"/>
    </source>
</evidence>
<evidence type="ECO:0000313" key="11">
    <source>
        <dbReference type="Proteomes" id="UP000825729"/>
    </source>
</evidence>
<reference evidence="10 11" key="1">
    <citation type="submission" date="2021-07" db="EMBL/GenBank/DDBJ databases">
        <title>The Aristolochia fimbriata genome: insights into angiosperm evolution, floral development and chemical biosynthesis.</title>
        <authorList>
            <person name="Jiao Y."/>
        </authorList>
    </citation>
    <scope>NUCLEOTIDE SEQUENCE [LARGE SCALE GENOMIC DNA]</scope>
    <source>
        <strain evidence="10">IBCAS-2021</strain>
        <tissue evidence="10">Leaf</tissue>
    </source>
</reference>
<accession>A0AAV7DS73</accession>
<evidence type="ECO:0000256" key="7">
    <source>
        <dbReference type="ARBA" id="ARBA00023180"/>
    </source>
</evidence>
<keyword evidence="6" id="KW-1015">Disulfide bond</keyword>
<sequence length="523" mass="57189">MRKRFWVLQGLLVFGYYMALATGRGPREKVESTAPLNTNAPPEGNTTFLGGTSWCVAKPGVAQMDLQNALDWACGLGMADCGPIQAGGRCFDPDTLLSHASYAFNSYYQQNGNSDVACIFGGTAALTTRDPSYGSCSYSTSGTVASSSSSSSSSLLRNPRLFLWMLFGTLLLLLRPGVAVHDPLPAGGTGEVIAGAVTVERMASVLSFVPTPGRATTKCTTSVGDFPTFLPREVVKIRDPSARKLATRIERLPVKVSFLETPIMSSCVKPLFQSGINPVVLLHGFDSSCLEWRYTYPFLEDAGLETWALDILGWGFSDLEKLPSCDVASKCEHLYQIWKSYIRRPMVLVGPSLGAAVAIDFAVNHSEAVKKLVLIDASVYAEGTGKMARLPRAVAYAGARLLKSIPVRLYANFLAFNKITLSSSFDWMNVGRLHCLLPWWEDATIDFMLSGGYDVSSLVKQVKQETLIIWGEDDQIISNKFALKLHRELMNSTLHQVPHCGHLPHVEQPETVAKLLSEFVQRV</sequence>
<keyword evidence="11" id="KW-1185">Reference proteome</keyword>
<dbReference type="GO" id="GO:0098552">
    <property type="term" value="C:side of membrane"/>
    <property type="evidence" value="ECO:0007669"/>
    <property type="project" value="UniProtKB-KW"/>
</dbReference>
<feature type="signal peptide" evidence="8">
    <location>
        <begin position="1"/>
        <end position="23"/>
    </location>
</feature>
<dbReference type="Pfam" id="PF12697">
    <property type="entry name" value="Abhydrolase_6"/>
    <property type="match status" value="1"/>
</dbReference>
<name>A0AAV7DS73_ARIFI</name>
<keyword evidence="7" id="KW-0325">Glycoprotein</keyword>
<dbReference type="FunFam" id="1.20.58.1040:FF:000001">
    <property type="entry name" value="Glucan endo-1,3-beta-glucosidase 4"/>
    <property type="match status" value="1"/>
</dbReference>
<dbReference type="EMBL" id="JAINDJ010000008">
    <property type="protein sequence ID" value="KAG9439417.1"/>
    <property type="molecule type" value="Genomic_DNA"/>
</dbReference>
<protein>
    <recommendedName>
        <fullName evidence="9">X8 domain-containing protein</fullName>
    </recommendedName>
</protein>
<dbReference type="PRINTS" id="PR00111">
    <property type="entry name" value="ABHYDROLASE"/>
</dbReference>
<dbReference type="Gene3D" id="1.20.58.1040">
    <property type="match status" value="1"/>
</dbReference>
<keyword evidence="5" id="KW-0472">Membrane</keyword>
<evidence type="ECO:0000313" key="10">
    <source>
        <dbReference type="EMBL" id="KAG9439417.1"/>
    </source>
</evidence>
<evidence type="ECO:0000256" key="5">
    <source>
        <dbReference type="ARBA" id="ARBA00023136"/>
    </source>
</evidence>